<accession>A0A9P6KC46</accession>
<evidence type="ECO:0000313" key="3">
    <source>
        <dbReference type="EMBL" id="KAF9579984.1"/>
    </source>
</evidence>
<dbReference type="CDD" id="cd09917">
    <property type="entry name" value="F-box_SF"/>
    <property type="match status" value="1"/>
</dbReference>
<sequence>MNDPISVDNAICTKRSVIGPMELPEILENVLKYLDRRTLFSFRLISRIWHSCANIVLEQDYLIDYEELPLMLLQADDGHVFREEEQRAIDQYQRCCTAIHTLTLGDISLEPCFEYDKTNYLNARPAPFMKQLRYLTIGSLPVSDRRGAIENAVCDLLRNSPVLSELCFGNPIPEEFGPLFEKVMEQAGPQLRKVRLRGNIYENLGYLIKILCQREQKRLSTQALALLDKDVQVACPLEEIVFSYRVGLFSDLEEGFDSASVQGQLPIKSLALEHSYVHEPEFEFEDDTWESDDTLLKILQRCPQLKELRMGSEFLARYNPCTDGDFLNAFEHYMNPLFDYYNVFSISDGFVDGMLDACPKLTKLDIGGFGQFQQHQIERVISHYISQLESLRAWGLEYSLHLSSQQVFLDHNVLNLTELDISASNGLVHAIPIVLQSSPKLKLLLARSVRVYITELIGFDWICTGLEVLALRIIIPSSYEDTDDETDDEDDYGYGYDYDEQVARKKRRMDDKGQEMKSDLDVDDKESKRD</sequence>
<dbReference type="Gene3D" id="3.80.10.10">
    <property type="entry name" value="Ribonuclease Inhibitor"/>
    <property type="match status" value="1"/>
</dbReference>
<dbReference type="AlphaFoldDB" id="A0A9P6KC46"/>
<feature type="compositionally biased region" description="Basic and acidic residues" evidence="1">
    <location>
        <begin position="508"/>
        <end position="530"/>
    </location>
</feature>
<name>A0A9P6KC46_9FUNG</name>
<dbReference type="InterPro" id="IPR032675">
    <property type="entry name" value="LRR_dom_sf"/>
</dbReference>
<gene>
    <name evidence="3" type="ORF">BGW38_003539</name>
</gene>
<dbReference type="Proteomes" id="UP000780801">
    <property type="component" value="Unassembled WGS sequence"/>
</dbReference>
<dbReference type="SUPFAM" id="SSF52047">
    <property type="entry name" value="RNI-like"/>
    <property type="match status" value="1"/>
</dbReference>
<organism evidence="3 4">
    <name type="scientific">Lunasporangiospora selenospora</name>
    <dbReference type="NCBI Taxonomy" id="979761"/>
    <lineage>
        <taxon>Eukaryota</taxon>
        <taxon>Fungi</taxon>
        <taxon>Fungi incertae sedis</taxon>
        <taxon>Mucoromycota</taxon>
        <taxon>Mortierellomycotina</taxon>
        <taxon>Mortierellomycetes</taxon>
        <taxon>Mortierellales</taxon>
        <taxon>Mortierellaceae</taxon>
        <taxon>Lunasporangiospora</taxon>
    </lineage>
</organism>
<feature type="non-terminal residue" evidence="3">
    <location>
        <position position="1"/>
    </location>
</feature>
<evidence type="ECO:0000259" key="2">
    <source>
        <dbReference type="SMART" id="SM00256"/>
    </source>
</evidence>
<keyword evidence="4" id="KW-1185">Reference proteome</keyword>
<feature type="region of interest" description="Disordered" evidence="1">
    <location>
        <begin position="504"/>
        <end position="530"/>
    </location>
</feature>
<protein>
    <recommendedName>
        <fullName evidence="2">F-box domain-containing protein</fullName>
    </recommendedName>
</protein>
<dbReference type="Pfam" id="PF00646">
    <property type="entry name" value="F-box"/>
    <property type="match status" value="1"/>
</dbReference>
<dbReference type="SMART" id="SM00256">
    <property type="entry name" value="FBOX"/>
    <property type="match status" value="1"/>
</dbReference>
<evidence type="ECO:0000313" key="4">
    <source>
        <dbReference type="Proteomes" id="UP000780801"/>
    </source>
</evidence>
<dbReference type="EMBL" id="JAABOA010002354">
    <property type="protein sequence ID" value="KAF9579984.1"/>
    <property type="molecule type" value="Genomic_DNA"/>
</dbReference>
<dbReference type="InterPro" id="IPR036047">
    <property type="entry name" value="F-box-like_dom_sf"/>
</dbReference>
<dbReference type="SUPFAM" id="SSF81383">
    <property type="entry name" value="F-box domain"/>
    <property type="match status" value="1"/>
</dbReference>
<dbReference type="OrthoDB" id="2375664at2759"/>
<reference evidence="3" key="1">
    <citation type="journal article" date="2020" name="Fungal Divers.">
        <title>Resolving the Mortierellaceae phylogeny through synthesis of multi-gene phylogenetics and phylogenomics.</title>
        <authorList>
            <person name="Vandepol N."/>
            <person name="Liber J."/>
            <person name="Desiro A."/>
            <person name="Na H."/>
            <person name="Kennedy M."/>
            <person name="Barry K."/>
            <person name="Grigoriev I.V."/>
            <person name="Miller A.N."/>
            <person name="O'Donnell K."/>
            <person name="Stajich J.E."/>
            <person name="Bonito G."/>
        </authorList>
    </citation>
    <scope>NUCLEOTIDE SEQUENCE</scope>
    <source>
        <strain evidence="3">KOD1015</strain>
    </source>
</reference>
<proteinExistence type="predicted"/>
<comment type="caution">
    <text evidence="3">The sequence shown here is derived from an EMBL/GenBank/DDBJ whole genome shotgun (WGS) entry which is preliminary data.</text>
</comment>
<dbReference type="InterPro" id="IPR001810">
    <property type="entry name" value="F-box_dom"/>
</dbReference>
<feature type="domain" description="F-box" evidence="2">
    <location>
        <begin position="23"/>
        <end position="61"/>
    </location>
</feature>
<evidence type="ECO:0000256" key="1">
    <source>
        <dbReference type="SAM" id="MobiDB-lite"/>
    </source>
</evidence>